<keyword evidence="9" id="KW-0289">Folate biosynthesis</keyword>
<keyword evidence="5 14" id="KW-0808">Transferase</keyword>
<dbReference type="EMBL" id="CP104694">
    <property type="protein sequence ID" value="UXI68231.1"/>
    <property type="molecule type" value="Genomic_DNA"/>
</dbReference>
<reference evidence="14" key="1">
    <citation type="submission" date="2022-09" db="EMBL/GenBank/DDBJ databases">
        <title>Tahibacter sp. nov., isolated from a fresh water.</title>
        <authorList>
            <person name="Baek J.H."/>
            <person name="Lee J.K."/>
            <person name="Kim J.M."/>
            <person name="Jeon C.O."/>
        </authorList>
    </citation>
    <scope>NUCLEOTIDE SEQUENCE</scope>
    <source>
        <strain evidence="14">W38</strain>
    </source>
</reference>
<evidence type="ECO:0000256" key="6">
    <source>
        <dbReference type="ARBA" id="ARBA00022741"/>
    </source>
</evidence>
<evidence type="ECO:0000256" key="9">
    <source>
        <dbReference type="ARBA" id="ARBA00022909"/>
    </source>
</evidence>
<evidence type="ECO:0000256" key="4">
    <source>
        <dbReference type="ARBA" id="ARBA00016218"/>
    </source>
</evidence>
<proteinExistence type="inferred from homology"/>
<dbReference type="GO" id="GO:0003848">
    <property type="term" value="F:2-amino-4-hydroxy-6-hydroxymethyldihydropteridine diphosphokinase activity"/>
    <property type="evidence" value="ECO:0007669"/>
    <property type="project" value="UniProtKB-EC"/>
</dbReference>
<evidence type="ECO:0000256" key="10">
    <source>
        <dbReference type="ARBA" id="ARBA00029409"/>
    </source>
</evidence>
<evidence type="ECO:0000256" key="5">
    <source>
        <dbReference type="ARBA" id="ARBA00022679"/>
    </source>
</evidence>
<evidence type="ECO:0000256" key="11">
    <source>
        <dbReference type="ARBA" id="ARBA00029766"/>
    </source>
</evidence>
<evidence type="ECO:0000256" key="1">
    <source>
        <dbReference type="ARBA" id="ARBA00005051"/>
    </source>
</evidence>
<dbReference type="RefSeq" id="WP_261695191.1">
    <property type="nucleotide sequence ID" value="NZ_CP104694.1"/>
</dbReference>
<keyword evidence="6" id="KW-0547">Nucleotide-binding</keyword>
<dbReference type="InterPro" id="IPR035907">
    <property type="entry name" value="Hppk_sf"/>
</dbReference>
<dbReference type="SUPFAM" id="SSF55083">
    <property type="entry name" value="6-hydroxymethyl-7,8-dihydropterin pyrophosphokinase, HPPK"/>
    <property type="match status" value="1"/>
</dbReference>
<keyword evidence="7" id="KW-0418">Kinase</keyword>
<dbReference type="PANTHER" id="PTHR43071:SF1">
    <property type="entry name" value="2-AMINO-4-HYDROXY-6-HYDROXYMETHYLDIHYDROPTERIDINE PYROPHOSPHOKINASE"/>
    <property type="match status" value="1"/>
</dbReference>
<evidence type="ECO:0000256" key="7">
    <source>
        <dbReference type="ARBA" id="ARBA00022777"/>
    </source>
</evidence>
<keyword evidence="15" id="KW-1185">Reference proteome</keyword>
<dbReference type="InterPro" id="IPR000550">
    <property type="entry name" value="Hppk"/>
</dbReference>
<organism evidence="14 15">
    <name type="scientific">Tahibacter amnicola</name>
    <dbReference type="NCBI Taxonomy" id="2976241"/>
    <lineage>
        <taxon>Bacteria</taxon>
        <taxon>Pseudomonadati</taxon>
        <taxon>Pseudomonadota</taxon>
        <taxon>Gammaproteobacteria</taxon>
        <taxon>Lysobacterales</taxon>
        <taxon>Rhodanobacteraceae</taxon>
        <taxon>Tahibacter</taxon>
    </lineage>
</organism>
<dbReference type="NCBIfam" id="TIGR01498">
    <property type="entry name" value="folK"/>
    <property type="match status" value="1"/>
</dbReference>
<evidence type="ECO:0000313" key="15">
    <source>
        <dbReference type="Proteomes" id="UP001064632"/>
    </source>
</evidence>
<gene>
    <name evidence="14" type="primary">folK</name>
    <name evidence="14" type="ORF">N4264_00835</name>
</gene>
<comment type="similarity">
    <text evidence="2">Belongs to the HPPK family.</text>
</comment>
<dbReference type="EC" id="2.7.6.3" evidence="3"/>
<evidence type="ECO:0000256" key="8">
    <source>
        <dbReference type="ARBA" id="ARBA00022840"/>
    </source>
</evidence>
<dbReference type="Proteomes" id="UP001064632">
    <property type="component" value="Chromosome"/>
</dbReference>
<dbReference type="PANTHER" id="PTHR43071">
    <property type="entry name" value="2-AMINO-4-HYDROXY-6-HYDROXYMETHYLDIHYDROPTERIDINE PYROPHOSPHOKINASE"/>
    <property type="match status" value="1"/>
</dbReference>
<keyword evidence="8" id="KW-0067">ATP-binding</keyword>
<accession>A0ABY6BHY6</accession>
<comment type="function">
    <text evidence="10">Catalyzes the transfer of pyrophosphate from adenosine triphosphate (ATP) to 6-hydroxymethyl-7,8-dihydropterin, an enzymatic step in folate biosynthesis pathway.</text>
</comment>
<evidence type="ECO:0000256" key="12">
    <source>
        <dbReference type="ARBA" id="ARBA00033413"/>
    </source>
</evidence>
<name>A0ABY6BHY6_9GAMM</name>
<sequence length="173" mass="19304">MPRAYLSLGSNLDPVRHLSAALAELRAQFGQVVVSPAYRFPAVGFDGPDFVNLAAAVDTTWAPEVLNDWLHALEDRHGRRRDVPRYSDRTLDVDIVLFGDQVLEGRGNLKVPRDELKHAFVLKPLADIAPEQRHPVSTDTLAELWHRHRDHATEYAVVALDAPHDLAPRAARG</sequence>
<evidence type="ECO:0000313" key="14">
    <source>
        <dbReference type="EMBL" id="UXI68231.1"/>
    </source>
</evidence>
<evidence type="ECO:0000256" key="2">
    <source>
        <dbReference type="ARBA" id="ARBA00005810"/>
    </source>
</evidence>
<dbReference type="Pfam" id="PF01288">
    <property type="entry name" value="HPPK"/>
    <property type="match status" value="1"/>
</dbReference>
<evidence type="ECO:0000259" key="13">
    <source>
        <dbReference type="Pfam" id="PF01288"/>
    </source>
</evidence>
<protein>
    <recommendedName>
        <fullName evidence="4">2-amino-4-hydroxy-6-hydroxymethyldihydropteridine pyrophosphokinase</fullName>
        <ecNumber evidence="3">2.7.6.3</ecNumber>
    </recommendedName>
    <alternativeName>
        <fullName evidence="11">6-hydroxymethyl-7,8-dihydropterin pyrophosphokinase</fullName>
    </alternativeName>
    <alternativeName>
        <fullName evidence="12">7,8-dihydro-6-hydroxymethylpterin-pyrophosphokinase</fullName>
    </alternativeName>
</protein>
<feature type="domain" description="7,8-dihydro-6-hydroxymethylpterin-pyrophosphokinase" evidence="13">
    <location>
        <begin position="5"/>
        <end position="130"/>
    </location>
</feature>
<comment type="pathway">
    <text evidence="1">Cofactor biosynthesis; tetrahydrofolate biosynthesis; 2-amino-4-hydroxy-6-hydroxymethyl-7,8-dihydropteridine diphosphate from 7,8-dihydroneopterin triphosphate: step 4/4.</text>
</comment>
<evidence type="ECO:0000256" key="3">
    <source>
        <dbReference type="ARBA" id="ARBA00013253"/>
    </source>
</evidence>
<dbReference type="Gene3D" id="3.30.70.560">
    <property type="entry name" value="7,8-Dihydro-6-hydroxymethylpterin-pyrophosphokinase HPPK"/>
    <property type="match status" value="1"/>
</dbReference>